<evidence type="ECO:0000313" key="2">
    <source>
        <dbReference type="EMBL" id="KDS39087.1"/>
    </source>
</evidence>
<evidence type="ECO:0000256" key="1">
    <source>
        <dbReference type="SAM" id="Phobius"/>
    </source>
</evidence>
<protein>
    <submittedName>
        <fullName evidence="2">Uncharacterized protein</fullName>
    </submittedName>
</protein>
<feature type="transmembrane region" description="Helical" evidence="1">
    <location>
        <begin position="12"/>
        <end position="32"/>
    </location>
</feature>
<proteinExistence type="predicted"/>
<keyword evidence="1" id="KW-1133">Transmembrane helix</keyword>
<keyword evidence="1" id="KW-0472">Membrane</keyword>
<organism evidence="2 3">
    <name type="scientific">Parabacteroides distasonis str. 3776 D15 i</name>
    <dbReference type="NCBI Taxonomy" id="1339342"/>
    <lineage>
        <taxon>Bacteria</taxon>
        <taxon>Pseudomonadati</taxon>
        <taxon>Bacteroidota</taxon>
        <taxon>Bacteroidia</taxon>
        <taxon>Bacteroidales</taxon>
        <taxon>Tannerellaceae</taxon>
        <taxon>Parabacteroides</taxon>
    </lineage>
</organism>
<keyword evidence="1" id="KW-0812">Transmembrane</keyword>
<dbReference type="EMBL" id="JNHK01000058">
    <property type="protein sequence ID" value="KDS39087.1"/>
    <property type="molecule type" value="Genomic_DNA"/>
</dbReference>
<evidence type="ECO:0000313" key="3">
    <source>
        <dbReference type="Proteomes" id="UP000027850"/>
    </source>
</evidence>
<sequence>MGLWMPPRGEIHSSVLVAFGEVSTFAGALLGVDYKYRSGDKKQEG</sequence>
<accession>A0AB34LBZ8</accession>
<comment type="caution">
    <text evidence="2">The sequence shown here is derived from an EMBL/GenBank/DDBJ whole genome shotgun (WGS) entry which is preliminary data.</text>
</comment>
<dbReference type="AlphaFoldDB" id="A0AB34LBZ8"/>
<dbReference type="Proteomes" id="UP000027850">
    <property type="component" value="Unassembled WGS sequence"/>
</dbReference>
<reference evidence="2 3" key="1">
    <citation type="submission" date="2014-04" db="EMBL/GenBank/DDBJ databases">
        <authorList>
            <person name="Sears C."/>
            <person name="Carroll K."/>
            <person name="Sack B.R."/>
            <person name="Qadri F."/>
            <person name="Myers L.L."/>
            <person name="Chung G.-T."/>
            <person name="Escheverria P."/>
            <person name="Fraser C.M."/>
            <person name="Sadzewicz L."/>
            <person name="Shefchek K.A."/>
            <person name="Tallon L."/>
            <person name="Das S.P."/>
            <person name="Daugherty S."/>
            <person name="Mongodin E.F."/>
        </authorList>
    </citation>
    <scope>NUCLEOTIDE SEQUENCE [LARGE SCALE GENOMIC DNA]</scope>
    <source>
        <strain evidence="2 3">3776 D15 i</strain>
    </source>
</reference>
<gene>
    <name evidence="2" type="ORF">M091_4388</name>
</gene>
<name>A0AB34LBZ8_PARDI</name>